<evidence type="ECO:0000256" key="5">
    <source>
        <dbReference type="ARBA" id="ARBA00023242"/>
    </source>
</evidence>
<keyword evidence="4" id="KW-0862">Zinc</keyword>
<feature type="compositionally biased region" description="Polar residues" evidence="7">
    <location>
        <begin position="1"/>
        <end position="14"/>
    </location>
</feature>
<feature type="compositionally biased region" description="Basic and acidic residues" evidence="7">
    <location>
        <begin position="229"/>
        <end position="242"/>
    </location>
</feature>
<evidence type="ECO:0000313" key="9">
    <source>
        <dbReference type="EMBL" id="CAA2970437.1"/>
    </source>
</evidence>
<sequence>MEASVQYHNVQTAQRRTKQMKEQDQNQANRRNINLVLDLSLSIKDIDQNSVPELNLLDKNLSENPSNNDPSPQGNESGPPFFSCNYCQRKFYSSQALGGHQNAHKRERTIVKRGPRFGGAASRSRDRYLNMGFLPLHGSLNRSLGIHVHSTIHEPTYLASSTTYGQHGWSRKPLDQQPTIRRLAAQNHHVGSSSNGGAARFDTVQKFSLGVNGIGIHRWNSTGPPMKTNQEEQKKLDLSLKL</sequence>
<dbReference type="GO" id="GO:0008270">
    <property type="term" value="F:zinc ion binding"/>
    <property type="evidence" value="ECO:0007669"/>
    <property type="project" value="UniProtKB-KW"/>
</dbReference>
<evidence type="ECO:0000256" key="7">
    <source>
        <dbReference type="SAM" id="MobiDB-lite"/>
    </source>
</evidence>
<keyword evidence="10" id="KW-1185">Reference proteome</keyword>
<evidence type="ECO:0000256" key="1">
    <source>
        <dbReference type="ARBA" id="ARBA00004123"/>
    </source>
</evidence>
<dbReference type="Proteomes" id="UP000594638">
    <property type="component" value="Unassembled WGS sequence"/>
</dbReference>
<dbReference type="OrthoDB" id="1933825at2759"/>
<reference evidence="9 10" key="1">
    <citation type="submission" date="2019-12" db="EMBL/GenBank/DDBJ databases">
        <authorList>
            <person name="Alioto T."/>
            <person name="Alioto T."/>
            <person name="Gomez Garrido J."/>
        </authorList>
    </citation>
    <scope>NUCLEOTIDE SEQUENCE [LARGE SCALE GENOMIC DNA]</scope>
</reference>
<gene>
    <name evidence="9" type="ORF">OLEA9_A086011</name>
</gene>
<keyword evidence="2" id="KW-0479">Metal-binding</keyword>
<keyword evidence="3 6" id="KW-0863">Zinc-finger</keyword>
<dbReference type="InterPro" id="IPR013087">
    <property type="entry name" value="Znf_C2H2_type"/>
</dbReference>
<protein>
    <submittedName>
        <fullName evidence="9">Zinc finger 1</fullName>
    </submittedName>
</protein>
<comment type="subcellular location">
    <subcellularLocation>
        <location evidence="1">Nucleus</location>
    </subcellularLocation>
</comment>
<dbReference type="PROSITE" id="PS00028">
    <property type="entry name" value="ZINC_FINGER_C2H2_1"/>
    <property type="match status" value="1"/>
</dbReference>
<evidence type="ECO:0000256" key="4">
    <source>
        <dbReference type="ARBA" id="ARBA00022833"/>
    </source>
</evidence>
<dbReference type="SUPFAM" id="SSF57667">
    <property type="entry name" value="beta-beta-alpha zinc fingers"/>
    <property type="match status" value="1"/>
</dbReference>
<name>A0A8S0QWF1_OLEEU</name>
<dbReference type="AlphaFoldDB" id="A0A8S0QWF1"/>
<evidence type="ECO:0000256" key="2">
    <source>
        <dbReference type="ARBA" id="ARBA00022723"/>
    </source>
</evidence>
<evidence type="ECO:0000256" key="3">
    <source>
        <dbReference type="ARBA" id="ARBA00022771"/>
    </source>
</evidence>
<dbReference type="Gramene" id="OE9A086011T1">
    <property type="protein sequence ID" value="OE9A086011C1"/>
    <property type="gene ID" value="OE9A086011"/>
</dbReference>
<dbReference type="GO" id="GO:0009788">
    <property type="term" value="P:negative regulation of abscisic acid-activated signaling pathway"/>
    <property type="evidence" value="ECO:0007669"/>
    <property type="project" value="InterPro"/>
</dbReference>
<evidence type="ECO:0000313" key="10">
    <source>
        <dbReference type="Proteomes" id="UP000594638"/>
    </source>
</evidence>
<dbReference type="EMBL" id="CACTIH010001974">
    <property type="protein sequence ID" value="CAA2970437.1"/>
    <property type="molecule type" value="Genomic_DNA"/>
</dbReference>
<dbReference type="InterPro" id="IPR036236">
    <property type="entry name" value="Znf_C2H2_sf"/>
</dbReference>
<dbReference type="GO" id="GO:0005634">
    <property type="term" value="C:nucleus"/>
    <property type="evidence" value="ECO:0007669"/>
    <property type="project" value="UniProtKB-SubCell"/>
</dbReference>
<feature type="region of interest" description="Disordered" evidence="7">
    <location>
        <begin position="218"/>
        <end position="242"/>
    </location>
</feature>
<proteinExistence type="predicted"/>
<feature type="region of interest" description="Disordered" evidence="7">
    <location>
        <begin position="1"/>
        <end position="27"/>
    </location>
</feature>
<feature type="domain" description="C2H2-type" evidence="8">
    <location>
        <begin position="82"/>
        <end position="109"/>
    </location>
</feature>
<dbReference type="PROSITE" id="PS50157">
    <property type="entry name" value="ZINC_FINGER_C2H2_2"/>
    <property type="match status" value="1"/>
</dbReference>
<organism evidence="9 10">
    <name type="scientific">Olea europaea subsp. europaea</name>
    <dbReference type="NCBI Taxonomy" id="158383"/>
    <lineage>
        <taxon>Eukaryota</taxon>
        <taxon>Viridiplantae</taxon>
        <taxon>Streptophyta</taxon>
        <taxon>Embryophyta</taxon>
        <taxon>Tracheophyta</taxon>
        <taxon>Spermatophyta</taxon>
        <taxon>Magnoliopsida</taxon>
        <taxon>eudicotyledons</taxon>
        <taxon>Gunneridae</taxon>
        <taxon>Pentapetalae</taxon>
        <taxon>asterids</taxon>
        <taxon>lamiids</taxon>
        <taxon>Lamiales</taxon>
        <taxon>Oleaceae</taxon>
        <taxon>Oleeae</taxon>
        <taxon>Olea</taxon>
    </lineage>
</organism>
<feature type="compositionally biased region" description="Polar residues" evidence="7">
    <location>
        <begin position="62"/>
        <end position="76"/>
    </location>
</feature>
<feature type="region of interest" description="Disordered" evidence="7">
    <location>
        <begin position="58"/>
        <end position="80"/>
    </location>
</feature>
<dbReference type="PANTHER" id="PTHR47287:SF15">
    <property type="entry name" value="ZINC FINGER PROTEIN 3-LIKE"/>
    <property type="match status" value="1"/>
</dbReference>
<accession>A0A8S0QWF1</accession>
<evidence type="ECO:0000259" key="8">
    <source>
        <dbReference type="PROSITE" id="PS50157"/>
    </source>
</evidence>
<dbReference type="InterPro" id="IPR044246">
    <property type="entry name" value="ZFP3-like"/>
</dbReference>
<evidence type="ECO:0000256" key="6">
    <source>
        <dbReference type="PROSITE-ProRule" id="PRU00042"/>
    </source>
</evidence>
<dbReference type="Gene3D" id="3.30.160.60">
    <property type="entry name" value="Classic Zinc Finger"/>
    <property type="match status" value="1"/>
</dbReference>
<keyword evidence="5" id="KW-0539">Nucleus</keyword>
<comment type="caution">
    <text evidence="9">The sequence shown here is derived from an EMBL/GenBank/DDBJ whole genome shotgun (WGS) entry which is preliminary data.</text>
</comment>
<dbReference type="PANTHER" id="PTHR47287">
    <property type="entry name" value="C2H2 AND C2HC ZINC FINGERS SUPERFAMILY PROTEIN"/>
    <property type="match status" value="1"/>
</dbReference>